<accession>A0A2S9YJR6</accession>
<protein>
    <recommendedName>
        <fullName evidence="1">DUF4351 domain-containing protein</fullName>
    </recommendedName>
</protein>
<reference evidence="2 3" key="1">
    <citation type="submission" date="2018-03" db="EMBL/GenBank/DDBJ databases">
        <title>Draft Genome Sequences of the Obligatory Marine Myxobacteria Enhygromyxa salina SWB005.</title>
        <authorList>
            <person name="Poehlein A."/>
            <person name="Moghaddam J.A."/>
            <person name="Harms H."/>
            <person name="Alanjari M."/>
            <person name="Koenig G.M."/>
            <person name="Daniel R."/>
            <person name="Schaeberle T.F."/>
        </authorList>
    </citation>
    <scope>NUCLEOTIDE SEQUENCE [LARGE SCALE GENOMIC DNA]</scope>
    <source>
        <strain evidence="2 3">SWB005</strain>
    </source>
</reference>
<keyword evidence="3" id="KW-1185">Reference proteome</keyword>
<evidence type="ECO:0000313" key="2">
    <source>
        <dbReference type="EMBL" id="PRQ05358.1"/>
    </source>
</evidence>
<dbReference type="PANTHER" id="PTHR35586:SF1">
    <property type="entry name" value="SLL1691 PROTEIN"/>
    <property type="match status" value="1"/>
</dbReference>
<dbReference type="AlphaFoldDB" id="A0A2S9YJR6"/>
<evidence type="ECO:0000313" key="3">
    <source>
        <dbReference type="Proteomes" id="UP000237968"/>
    </source>
</evidence>
<dbReference type="EMBL" id="PVNK01000015">
    <property type="protein sequence ID" value="PRQ05358.1"/>
    <property type="molecule type" value="Genomic_DNA"/>
</dbReference>
<gene>
    <name evidence="2" type="ORF">ENSA5_03480</name>
</gene>
<evidence type="ECO:0000259" key="1">
    <source>
        <dbReference type="Pfam" id="PF14261"/>
    </source>
</evidence>
<dbReference type="Proteomes" id="UP000237968">
    <property type="component" value="Unassembled WGS sequence"/>
</dbReference>
<comment type="caution">
    <text evidence="2">The sequence shown here is derived from an EMBL/GenBank/DDBJ whole genome shotgun (WGS) entry which is preliminary data.</text>
</comment>
<name>A0A2S9YJR6_9BACT</name>
<dbReference type="RefSeq" id="WP_106389821.1">
    <property type="nucleotide sequence ID" value="NZ_PVNK01000015.1"/>
</dbReference>
<dbReference type="OrthoDB" id="7025307at2"/>
<proteinExistence type="predicted"/>
<sequence>MTIAEGLRQEGLQQGRQQERAELLVKQLALKFGTLPPACVARIESATYEQLERYIEGVLTAESLEFLFADASDSPRPGA</sequence>
<dbReference type="InterPro" id="IPR025587">
    <property type="entry name" value="DUF4351"/>
</dbReference>
<dbReference type="Pfam" id="PF14261">
    <property type="entry name" value="DUF4351"/>
    <property type="match status" value="1"/>
</dbReference>
<organism evidence="2 3">
    <name type="scientific">Enhygromyxa salina</name>
    <dbReference type="NCBI Taxonomy" id="215803"/>
    <lineage>
        <taxon>Bacteria</taxon>
        <taxon>Pseudomonadati</taxon>
        <taxon>Myxococcota</taxon>
        <taxon>Polyangia</taxon>
        <taxon>Nannocystales</taxon>
        <taxon>Nannocystaceae</taxon>
        <taxon>Enhygromyxa</taxon>
    </lineage>
</organism>
<feature type="domain" description="DUF4351" evidence="1">
    <location>
        <begin position="13"/>
        <end position="65"/>
    </location>
</feature>
<dbReference type="PANTHER" id="PTHR35586">
    <property type="entry name" value="SLL1691 PROTEIN"/>
    <property type="match status" value="1"/>
</dbReference>